<evidence type="ECO:0000313" key="3">
    <source>
        <dbReference type="EMBL" id="RSH95514.1"/>
    </source>
</evidence>
<evidence type="ECO:0000313" key="4">
    <source>
        <dbReference type="Proteomes" id="UP000279259"/>
    </source>
</evidence>
<feature type="domain" description="T6SS Phospholipase effector Tle1-like catalytic" evidence="2">
    <location>
        <begin position="24"/>
        <end position="305"/>
    </location>
</feature>
<feature type="compositionally biased region" description="Low complexity" evidence="1">
    <location>
        <begin position="1"/>
        <end position="11"/>
    </location>
</feature>
<keyword evidence="4" id="KW-1185">Reference proteome</keyword>
<feature type="region of interest" description="Disordered" evidence="1">
    <location>
        <begin position="1"/>
        <end position="20"/>
    </location>
</feature>
<dbReference type="AlphaFoldDB" id="A0A427YWR8"/>
<feature type="region of interest" description="Disordered" evidence="1">
    <location>
        <begin position="465"/>
        <end position="485"/>
    </location>
</feature>
<comment type="caution">
    <text evidence="3">The sequence shown here is derived from an EMBL/GenBank/DDBJ whole genome shotgun (WGS) entry which is preliminary data.</text>
</comment>
<evidence type="ECO:0000256" key="1">
    <source>
        <dbReference type="SAM" id="MobiDB-lite"/>
    </source>
</evidence>
<dbReference type="InterPro" id="IPR018712">
    <property type="entry name" value="Tle1-like_cat"/>
</dbReference>
<organism evidence="3 4">
    <name type="scientific">Saitozyma podzolica</name>
    <dbReference type="NCBI Taxonomy" id="1890683"/>
    <lineage>
        <taxon>Eukaryota</taxon>
        <taxon>Fungi</taxon>
        <taxon>Dikarya</taxon>
        <taxon>Basidiomycota</taxon>
        <taxon>Agaricomycotina</taxon>
        <taxon>Tremellomycetes</taxon>
        <taxon>Tremellales</taxon>
        <taxon>Trimorphomycetaceae</taxon>
        <taxon>Saitozyma</taxon>
    </lineage>
</organism>
<reference evidence="3 4" key="1">
    <citation type="submission" date="2018-11" db="EMBL/GenBank/DDBJ databases">
        <title>Genome sequence of Saitozyma podzolica DSM 27192.</title>
        <authorList>
            <person name="Aliyu H."/>
            <person name="Gorte O."/>
            <person name="Ochsenreither K."/>
        </authorList>
    </citation>
    <scope>NUCLEOTIDE SEQUENCE [LARGE SCALE GENOMIC DNA]</scope>
    <source>
        <strain evidence="3 4">DSM 27192</strain>
    </source>
</reference>
<dbReference type="PANTHER" id="PTHR33840:SF1">
    <property type="entry name" value="TLE1 PHOSPHOLIPASE DOMAIN-CONTAINING PROTEIN"/>
    <property type="match status" value="1"/>
</dbReference>
<dbReference type="Pfam" id="PF09994">
    <property type="entry name" value="T6SS_Tle1-like_cat"/>
    <property type="match status" value="1"/>
</dbReference>
<sequence>MSADKSSSSSSTTGADPVKPKSPRNLVILCDGTGDQFSAHNSNVVKALSVLQADEQQLVYYTSGVGTVFASGTSMWGKIGHKISVLSDEAFAWSFGDFVCDAYKFLMDYHQTGDRVYIFGFSRGAYTARALAGMVQKVGLLPPGNHSQVKLAYEIYKTPNKDDREMAIKDKTMPLSTQYRRIFGISRPVVLHFVGVWDTVSSLGGVNLPRLPFASGVQAVTFFRQALALDERRARFKPEYRRLDKGEHPVDISKLAAKPKDGDDGTPRQNVECWFMGCHSDVGGGEDQNFTASLSNIPFRWMIREAAKCGIRLDASQIVCQPAFSDVQTVKDSGIIPEQLRKLLDEMSLSPVIDYDKEEAVRALIDEHLRPPALLNLVTMAAAYDTTLEGDVGAGAPISPDLEQLIEQSLTPQWYILELLPLETRTYTDTEETPHDHVQMNLFKGRQVITSQYIHRSVQKRFRYDKPLDGSTPTHSGKYGGPAAALPKEWGTTWEELRSGGPDIWED</sequence>
<gene>
    <name evidence="3" type="ORF">EHS25_000606</name>
</gene>
<dbReference type="OrthoDB" id="538223at2759"/>
<dbReference type="InterPro" id="IPR029058">
    <property type="entry name" value="AB_hydrolase_fold"/>
</dbReference>
<accession>A0A427YWR8</accession>
<proteinExistence type="predicted"/>
<name>A0A427YWR8_9TREE</name>
<dbReference type="Proteomes" id="UP000279259">
    <property type="component" value="Unassembled WGS sequence"/>
</dbReference>
<evidence type="ECO:0000259" key="2">
    <source>
        <dbReference type="Pfam" id="PF09994"/>
    </source>
</evidence>
<dbReference type="PANTHER" id="PTHR33840">
    <property type="match status" value="1"/>
</dbReference>
<dbReference type="EMBL" id="RSCD01000001">
    <property type="protein sequence ID" value="RSH95514.1"/>
    <property type="molecule type" value="Genomic_DNA"/>
</dbReference>
<dbReference type="SUPFAM" id="SSF53474">
    <property type="entry name" value="alpha/beta-Hydrolases"/>
    <property type="match status" value="1"/>
</dbReference>
<dbReference type="STRING" id="1890683.A0A427YWR8"/>
<protein>
    <recommendedName>
        <fullName evidence="2">T6SS Phospholipase effector Tle1-like catalytic domain-containing protein</fullName>
    </recommendedName>
</protein>